<reference evidence="1" key="1">
    <citation type="submission" date="2019-06" db="EMBL/GenBank/DDBJ databases">
        <title>Complete genome sequence of Methanobrevibacter arboriphilus strain SA.</title>
        <authorList>
            <person name="Asakawa S."/>
        </authorList>
    </citation>
    <scope>NUCLEOTIDE SEQUENCE</scope>
    <source>
        <strain evidence="1">SA</strain>
    </source>
</reference>
<evidence type="ECO:0000313" key="2">
    <source>
        <dbReference type="Proteomes" id="UP000825015"/>
    </source>
</evidence>
<proteinExistence type="predicted"/>
<sequence length="384" mass="44642">MLFHKKIDEISEKDINNIVGNEVFEDKYLEYKSEYNHSDKIKFKLIKTVCGFANSDGGLLIYGITEDENHTPSEVTGVKLDSSFDNEVNWIESIVSSNSEPSISNIEIRQIEIKESDRIILIIKVPKSWNLPHRVVQGKPNKKSESKREFFVRRQSKTVPLEIDELKNLFSFAGDVHDKIHLFRDNQIAKVVSDNVFICTDSQIALLIDLIPFNSFNNVEFDIRETKDQVPTFGQGDSRYGEYNFEGVISKSMIHYSQIYRNGIIEGLVSSNRFLKVPLKEFFEYTLNFINDSIKLYEKINFSPPFAIFISLINIENRNLETLFFDKEAISDRNVLPGHEIMIEKYLSKNEIAFKLKTVFDSFYNHFGIENSPFYDEEGNWKKK</sequence>
<keyword evidence="2" id="KW-1185">Reference proteome</keyword>
<evidence type="ECO:0000313" key="1">
    <source>
        <dbReference type="EMBL" id="BBL62620.1"/>
    </source>
</evidence>
<accession>A0ACA8R5G6</accession>
<organism evidence="1 2">
    <name type="scientific">Methanobrevibacter arboriphilus</name>
    <dbReference type="NCBI Taxonomy" id="39441"/>
    <lineage>
        <taxon>Archaea</taxon>
        <taxon>Methanobacteriati</taxon>
        <taxon>Methanobacteriota</taxon>
        <taxon>Methanomada group</taxon>
        <taxon>Methanobacteria</taxon>
        <taxon>Methanobacteriales</taxon>
        <taxon>Methanobacteriaceae</taxon>
        <taxon>Methanobrevibacter</taxon>
    </lineage>
</organism>
<gene>
    <name evidence="1" type="ORF">MarbSA_16600</name>
</gene>
<protein>
    <submittedName>
        <fullName evidence="1">Uncharacterized protein</fullName>
    </submittedName>
</protein>
<dbReference type="Proteomes" id="UP000825015">
    <property type="component" value="Chromosome"/>
</dbReference>
<name>A0ACA8R5G6_METAZ</name>
<dbReference type="EMBL" id="AP019779">
    <property type="protein sequence ID" value="BBL62620.1"/>
    <property type="molecule type" value="Genomic_DNA"/>
</dbReference>